<dbReference type="AlphaFoldDB" id="A0A3B3C580"/>
<dbReference type="Ensembl" id="ENSOMET00000019581.1">
    <property type="protein sequence ID" value="ENSOMEP00000012227.1"/>
    <property type="gene ID" value="ENSOMEG00000013615.1"/>
</dbReference>
<evidence type="ECO:0000313" key="2">
    <source>
        <dbReference type="Proteomes" id="UP000261560"/>
    </source>
</evidence>
<dbReference type="Proteomes" id="UP000261560">
    <property type="component" value="Unplaced"/>
</dbReference>
<sequence length="71" mass="7629">PKVCFGFRPPQSLAETYFWTFCFSGPAFPVYGQNKPSITPFGQPMAVPGMSNNPFMAGSFPSGGSSTNPFL</sequence>
<protein>
    <submittedName>
        <fullName evidence="1">Uncharacterized protein</fullName>
    </submittedName>
</protein>
<dbReference type="STRING" id="30732.ENSOMEP00000012227"/>
<reference evidence="1" key="2">
    <citation type="submission" date="2025-09" db="UniProtKB">
        <authorList>
            <consortium name="Ensembl"/>
        </authorList>
    </citation>
    <scope>IDENTIFICATION</scope>
</reference>
<evidence type="ECO:0000313" key="1">
    <source>
        <dbReference type="Ensembl" id="ENSOMEP00000012227.1"/>
    </source>
</evidence>
<reference evidence="1" key="1">
    <citation type="submission" date="2025-08" db="UniProtKB">
        <authorList>
            <consortium name="Ensembl"/>
        </authorList>
    </citation>
    <scope>IDENTIFICATION</scope>
</reference>
<keyword evidence="2" id="KW-1185">Reference proteome</keyword>
<organism evidence="1 2">
    <name type="scientific">Oryzias melastigma</name>
    <name type="common">Marine medaka</name>
    <dbReference type="NCBI Taxonomy" id="30732"/>
    <lineage>
        <taxon>Eukaryota</taxon>
        <taxon>Metazoa</taxon>
        <taxon>Chordata</taxon>
        <taxon>Craniata</taxon>
        <taxon>Vertebrata</taxon>
        <taxon>Euteleostomi</taxon>
        <taxon>Actinopterygii</taxon>
        <taxon>Neopterygii</taxon>
        <taxon>Teleostei</taxon>
        <taxon>Neoteleostei</taxon>
        <taxon>Acanthomorphata</taxon>
        <taxon>Ovalentaria</taxon>
        <taxon>Atherinomorphae</taxon>
        <taxon>Beloniformes</taxon>
        <taxon>Adrianichthyidae</taxon>
        <taxon>Oryziinae</taxon>
        <taxon>Oryzias</taxon>
    </lineage>
</organism>
<accession>A0A3B3C580</accession>
<name>A0A3B3C580_ORYME</name>
<dbReference type="PaxDb" id="30732-ENSOMEP00000012227"/>
<proteinExistence type="predicted"/>